<name>A0AAN2FH35_ENTAG</name>
<reference evidence="1" key="1">
    <citation type="submission" date="2022-05" db="EMBL/GenBank/DDBJ databases">
        <authorList>
            <person name="Pothier F. J."/>
        </authorList>
    </citation>
    <scope>NUCLEOTIDE SEQUENCE</scope>
    <source>
        <strain evidence="1">DAPP-PG734</strain>
    </source>
</reference>
<dbReference type="RefSeq" id="WP_031590421.1">
    <property type="nucleotide sequence ID" value="NZ_JACBKS010000022.1"/>
</dbReference>
<evidence type="ECO:0000313" key="2">
    <source>
        <dbReference type="Proteomes" id="UP001158961"/>
    </source>
</evidence>
<proteinExistence type="predicted"/>
<dbReference type="AlphaFoldDB" id="A0AAN2FH35"/>
<evidence type="ECO:0000313" key="1">
    <source>
        <dbReference type="EMBL" id="CAH6320728.1"/>
    </source>
</evidence>
<organism evidence="1 2">
    <name type="scientific">Enterobacter agglomerans</name>
    <name type="common">Erwinia herbicola</name>
    <name type="synonym">Pantoea agglomerans</name>
    <dbReference type="NCBI Taxonomy" id="549"/>
    <lineage>
        <taxon>Bacteria</taxon>
        <taxon>Pseudomonadati</taxon>
        <taxon>Pseudomonadota</taxon>
        <taxon>Gammaproteobacteria</taxon>
        <taxon>Enterobacterales</taxon>
        <taxon>Erwiniaceae</taxon>
        <taxon>Pantoea</taxon>
        <taxon>Pantoea agglomerans group</taxon>
    </lineage>
</organism>
<dbReference type="Proteomes" id="UP001158961">
    <property type="component" value="Chromosome"/>
</dbReference>
<sequence length="229" mass="26748">MSIRMFLLIDGLRPGLLRRSGKIHREVRSIITQHILPNIGSGMSEELSVEHYPWCFIISGAPQAKQRYCAGAFSLTSGKEGEKQLFVICSVVSASWLQKNMHTKYPLTFWAARILNLAGEKDMASKSWQPLYQWFRALRWAYSPWRQFLLKPTWRFEKQSKMLFREGSQQDYRIAEGDGVGVMPWKNWPDCLQREAGIWIWQQSRHRMVLDSQRISLRHEKTNPADGSF</sequence>
<dbReference type="EMBL" id="OW970315">
    <property type="protein sequence ID" value="CAH6320728.1"/>
    <property type="molecule type" value="Genomic_DNA"/>
</dbReference>
<accession>A0AAN2FH35</accession>
<protein>
    <submittedName>
        <fullName evidence="1">T6SS protein Cts1T</fullName>
    </submittedName>
</protein>
<gene>
    <name evidence="1" type="ORF">DAPPPG734_15885</name>
</gene>